<dbReference type="GO" id="GO:0005737">
    <property type="term" value="C:cytoplasm"/>
    <property type="evidence" value="ECO:0007669"/>
    <property type="project" value="UniProtKB-SubCell"/>
</dbReference>
<comment type="catalytic activity">
    <reaction evidence="1 7">
        <text>a ribonucleoside 5'-phosphate + H2O = a ribonucleoside + phosphate</text>
        <dbReference type="Rhea" id="RHEA:12484"/>
        <dbReference type="ChEBI" id="CHEBI:15377"/>
        <dbReference type="ChEBI" id="CHEBI:18254"/>
        <dbReference type="ChEBI" id="CHEBI:43474"/>
        <dbReference type="ChEBI" id="CHEBI:58043"/>
        <dbReference type="EC" id="3.1.3.5"/>
    </reaction>
</comment>
<dbReference type="HAMAP" id="MF_00060">
    <property type="entry name" value="SurE"/>
    <property type="match status" value="1"/>
</dbReference>
<comment type="function">
    <text evidence="7">Nucleotidase that shows phosphatase activity on nucleoside 5'-monophosphates.</text>
</comment>
<dbReference type="Gene3D" id="3.40.1210.10">
    <property type="entry name" value="Survival protein SurE-like phosphatase/nucleotidase"/>
    <property type="match status" value="1"/>
</dbReference>
<evidence type="ECO:0000313" key="10">
    <source>
        <dbReference type="Proteomes" id="UP000297225"/>
    </source>
</evidence>
<dbReference type="PANTHER" id="PTHR30457:SF12">
    <property type="entry name" value="5'_3'-NUCLEOTIDASE SURE"/>
    <property type="match status" value="1"/>
</dbReference>
<dbReference type="GO" id="GO:0008254">
    <property type="term" value="F:3'-nucleotidase activity"/>
    <property type="evidence" value="ECO:0007669"/>
    <property type="project" value="TreeGrafter"/>
</dbReference>
<name>A0A4Y8WSD7_9PORP</name>
<comment type="caution">
    <text evidence="9">The sequence shown here is derived from an EMBL/GenBank/DDBJ whole genome shotgun (WGS) entry which is preliminary data.</text>
</comment>
<evidence type="ECO:0000256" key="2">
    <source>
        <dbReference type="ARBA" id="ARBA00011062"/>
    </source>
</evidence>
<dbReference type="Proteomes" id="UP000297225">
    <property type="component" value="Unassembled WGS sequence"/>
</dbReference>
<keyword evidence="5 7" id="KW-0547">Nucleotide-binding</keyword>
<feature type="binding site" evidence="7">
    <location>
        <position position="13"/>
    </location>
    <ligand>
        <name>a divalent metal cation</name>
        <dbReference type="ChEBI" id="CHEBI:60240"/>
    </ligand>
</feature>
<reference evidence="9 10" key="1">
    <citation type="submission" date="2019-03" db="EMBL/GenBank/DDBJ databases">
        <title>Porphyromonas levii Isolated from the Uterus of Dairy Cows.</title>
        <authorList>
            <person name="Francis A.M."/>
        </authorList>
    </citation>
    <scope>NUCLEOTIDE SEQUENCE [LARGE SCALE GENOMIC DNA]</scope>
    <source>
        <strain evidence="9 10">AF5678</strain>
    </source>
</reference>
<keyword evidence="3 7" id="KW-0963">Cytoplasm</keyword>
<keyword evidence="4 7" id="KW-0479">Metal-binding</keyword>
<dbReference type="GO" id="GO:0000166">
    <property type="term" value="F:nucleotide binding"/>
    <property type="evidence" value="ECO:0007669"/>
    <property type="project" value="UniProtKB-KW"/>
</dbReference>
<proteinExistence type="inferred from homology"/>
<dbReference type="Pfam" id="PF01975">
    <property type="entry name" value="SurE"/>
    <property type="match status" value="1"/>
</dbReference>
<dbReference type="STRING" id="1122973.GCA_000379925_01052"/>
<comment type="similarity">
    <text evidence="2 7">Belongs to the SurE nucleotidase family.</text>
</comment>
<dbReference type="InterPro" id="IPR030048">
    <property type="entry name" value="SurE"/>
</dbReference>
<feature type="binding site" evidence="7">
    <location>
        <position position="100"/>
    </location>
    <ligand>
        <name>a divalent metal cation</name>
        <dbReference type="ChEBI" id="CHEBI:60240"/>
    </ligand>
</feature>
<comment type="subcellular location">
    <subcellularLocation>
        <location evidence="7">Cytoplasm</location>
    </subcellularLocation>
</comment>
<dbReference type="NCBIfam" id="TIGR00087">
    <property type="entry name" value="surE"/>
    <property type="match status" value="1"/>
</dbReference>
<evidence type="ECO:0000313" key="9">
    <source>
        <dbReference type="EMBL" id="TFH97518.1"/>
    </source>
</evidence>
<dbReference type="NCBIfam" id="NF001492">
    <property type="entry name" value="PRK00346.2-2"/>
    <property type="match status" value="1"/>
</dbReference>
<protein>
    <recommendedName>
        <fullName evidence="7">5'-nucleotidase SurE</fullName>
        <ecNumber evidence="7">3.1.3.5</ecNumber>
    </recommendedName>
    <alternativeName>
        <fullName evidence="7">Nucleoside 5'-monophosphate phosphohydrolase</fullName>
    </alternativeName>
</protein>
<dbReference type="SUPFAM" id="SSF64167">
    <property type="entry name" value="SurE-like"/>
    <property type="match status" value="1"/>
</dbReference>
<dbReference type="PANTHER" id="PTHR30457">
    <property type="entry name" value="5'-NUCLEOTIDASE SURE"/>
    <property type="match status" value="1"/>
</dbReference>
<dbReference type="GO" id="GO:0008253">
    <property type="term" value="F:5'-nucleotidase activity"/>
    <property type="evidence" value="ECO:0007669"/>
    <property type="project" value="UniProtKB-UniRule"/>
</dbReference>
<evidence type="ECO:0000256" key="6">
    <source>
        <dbReference type="ARBA" id="ARBA00022801"/>
    </source>
</evidence>
<dbReference type="RefSeq" id="WP_018358298.1">
    <property type="nucleotide sequence ID" value="NZ_CP197400.1"/>
</dbReference>
<dbReference type="InterPro" id="IPR036523">
    <property type="entry name" value="SurE-like_sf"/>
</dbReference>
<dbReference type="GO" id="GO:0004309">
    <property type="term" value="F:exopolyphosphatase activity"/>
    <property type="evidence" value="ECO:0007669"/>
    <property type="project" value="TreeGrafter"/>
</dbReference>
<evidence type="ECO:0000256" key="5">
    <source>
        <dbReference type="ARBA" id="ARBA00022741"/>
    </source>
</evidence>
<dbReference type="AlphaFoldDB" id="A0A4Y8WSD7"/>
<gene>
    <name evidence="7 9" type="primary">surE</name>
    <name evidence="9" type="ORF">E4P47_00115</name>
</gene>
<sequence length="255" mass="27534">MIAKRPLILVSNDDGVFAKGLVELYTALRDLGDIVVIAPDGPRSGASSAITTSVPIHYNLVLTEPGLTIYSCSGTPADCVKLALNEIVPVLPNLVVAGINHGGNEGIAVNYSGTLGAAIEGTIFGIPSFAVSLIDGKQESDYLDSCRFARSIARKILKEGLPKGVYLNVNVPCVPEVRGLRVCSQAEGRYVGEYVRQTTPTGRDVYWLSGEIQLSEPVNQNWDVPLIDKGYATLVPCNIDVTDYEFIQNIKHWDE</sequence>
<dbReference type="OrthoDB" id="9780815at2"/>
<dbReference type="InterPro" id="IPR002828">
    <property type="entry name" value="SurE-like_Pase/nucleotidase"/>
</dbReference>
<evidence type="ECO:0000259" key="8">
    <source>
        <dbReference type="Pfam" id="PF01975"/>
    </source>
</evidence>
<evidence type="ECO:0000256" key="3">
    <source>
        <dbReference type="ARBA" id="ARBA00022490"/>
    </source>
</evidence>
<keyword evidence="10" id="KW-1185">Reference proteome</keyword>
<accession>A0A4Y8WSD7</accession>
<evidence type="ECO:0000256" key="7">
    <source>
        <dbReference type="HAMAP-Rule" id="MF_00060"/>
    </source>
</evidence>
<dbReference type="GO" id="GO:0046872">
    <property type="term" value="F:metal ion binding"/>
    <property type="evidence" value="ECO:0007669"/>
    <property type="project" value="UniProtKB-UniRule"/>
</dbReference>
<evidence type="ECO:0000256" key="4">
    <source>
        <dbReference type="ARBA" id="ARBA00022723"/>
    </source>
</evidence>
<dbReference type="GeneID" id="66796811"/>
<keyword evidence="6 7" id="KW-0378">Hydrolase</keyword>
<comment type="cofactor">
    <cofactor evidence="7">
        <name>a divalent metal cation</name>
        <dbReference type="ChEBI" id="CHEBI:60240"/>
    </cofactor>
    <text evidence="7">Binds 1 divalent metal cation per subunit.</text>
</comment>
<feature type="binding site" evidence="7">
    <location>
        <position position="14"/>
    </location>
    <ligand>
        <name>a divalent metal cation</name>
        <dbReference type="ChEBI" id="CHEBI:60240"/>
    </ligand>
</feature>
<feature type="binding site" evidence="7">
    <location>
        <position position="44"/>
    </location>
    <ligand>
        <name>a divalent metal cation</name>
        <dbReference type="ChEBI" id="CHEBI:60240"/>
    </ligand>
</feature>
<organism evidence="9 10">
    <name type="scientific">Porphyromonas levii</name>
    <dbReference type="NCBI Taxonomy" id="28114"/>
    <lineage>
        <taxon>Bacteria</taxon>
        <taxon>Pseudomonadati</taxon>
        <taxon>Bacteroidota</taxon>
        <taxon>Bacteroidia</taxon>
        <taxon>Bacteroidales</taxon>
        <taxon>Porphyromonadaceae</taxon>
        <taxon>Porphyromonas</taxon>
    </lineage>
</organism>
<dbReference type="EMBL" id="SPNC01000001">
    <property type="protein sequence ID" value="TFH97518.1"/>
    <property type="molecule type" value="Genomic_DNA"/>
</dbReference>
<dbReference type="EC" id="3.1.3.5" evidence="7"/>
<evidence type="ECO:0000256" key="1">
    <source>
        <dbReference type="ARBA" id="ARBA00000815"/>
    </source>
</evidence>
<feature type="domain" description="Survival protein SurE-like phosphatase/nucleotidase" evidence="8">
    <location>
        <begin position="8"/>
        <end position="190"/>
    </location>
</feature>